<reference evidence="1" key="1">
    <citation type="journal article" date="2015" name="Nature">
        <title>Complex archaea that bridge the gap between prokaryotes and eukaryotes.</title>
        <authorList>
            <person name="Spang A."/>
            <person name="Saw J.H."/>
            <person name="Jorgensen S.L."/>
            <person name="Zaremba-Niedzwiedzka K."/>
            <person name="Martijn J."/>
            <person name="Lind A.E."/>
            <person name="van Eijk R."/>
            <person name="Schleper C."/>
            <person name="Guy L."/>
            <person name="Ettema T.J."/>
        </authorList>
    </citation>
    <scope>NUCLEOTIDE SEQUENCE</scope>
</reference>
<proteinExistence type="predicted"/>
<comment type="caution">
    <text evidence="1">The sequence shown here is derived from an EMBL/GenBank/DDBJ whole genome shotgun (WGS) entry which is preliminary data.</text>
</comment>
<protein>
    <submittedName>
        <fullName evidence="1">Uncharacterized protein</fullName>
    </submittedName>
</protein>
<organism evidence="1">
    <name type="scientific">marine sediment metagenome</name>
    <dbReference type="NCBI Taxonomy" id="412755"/>
    <lineage>
        <taxon>unclassified sequences</taxon>
        <taxon>metagenomes</taxon>
        <taxon>ecological metagenomes</taxon>
    </lineage>
</organism>
<accession>A0A0F9A929</accession>
<feature type="non-terminal residue" evidence="1">
    <location>
        <position position="1"/>
    </location>
</feature>
<sequence>AGRFSSFEASDTPWKARMYNRLAKDPTIELVKEGFPWTRVEKAAA</sequence>
<dbReference type="AlphaFoldDB" id="A0A0F9A929"/>
<evidence type="ECO:0000313" key="1">
    <source>
        <dbReference type="EMBL" id="KKK94690.1"/>
    </source>
</evidence>
<gene>
    <name evidence="1" type="ORF">LCGC14_2680300</name>
</gene>
<dbReference type="EMBL" id="LAZR01047235">
    <property type="protein sequence ID" value="KKK94690.1"/>
    <property type="molecule type" value="Genomic_DNA"/>
</dbReference>
<name>A0A0F9A929_9ZZZZ</name>